<evidence type="ECO:0000313" key="2">
    <source>
        <dbReference type="Proteomes" id="UP001162501"/>
    </source>
</evidence>
<proteinExistence type="predicted"/>
<name>A0ACB0E8D6_RANTA</name>
<sequence length="162" mass="17499">MTNGDPVKGVYEEAWGSRITAATTQASELLDASQGGARKDKGSSKRAAWASSQPWGVRRLQTHGLLRALCHPHRAQAAESAVSSPPRTDPPPGPRPRCARIEHSSEQARAEHLATLTPGQLLGSQASKKIMTIPGNVEYCMNGRDGCPSRSDWRGLPSYWSE</sequence>
<dbReference type="EMBL" id="OX596101">
    <property type="protein sequence ID" value="CAI9696761.1"/>
    <property type="molecule type" value="Genomic_DNA"/>
</dbReference>
<organism evidence="1 2">
    <name type="scientific">Rangifer tarandus platyrhynchus</name>
    <name type="common">Svalbard reindeer</name>
    <dbReference type="NCBI Taxonomy" id="3082113"/>
    <lineage>
        <taxon>Eukaryota</taxon>
        <taxon>Metazoa</taxon>
        <taxon>Chordata</taxon>
        <taxon>Craniata</taxon>
        <taxon>Vertebrata</taxon>
        <taxon>Euteleostomi</taxon>
        <taxon>Mammalia</taxon>
        <taxon>Eutheria</taxon>
        <taxon>Laurasiatheria</taxon>
        <taxon>Artiodactyla</taxon>
        <taxon>Ruminantia</taxon>
        <taxon>Pecora</taxon>
        <taxon>Cervidae</taxon>
        <taxon>Odocoileinae</taxon>
        <taxon>Rangifer</taxon>
    </lineage>
</organism>
<reference evidence="1" key="1">
    <citation type="submission" date="2023-05" db="EMBL/GenBank/DDBJ databases">
        <authorList>
            <consortium name="ELIXIR-Norway"/>
        </authorList>
    </citation>
    <scope>NUCLEOTIDE SEQUENCE</scope>
</reference>
<evidence type="ECO:0000313" key="1">
    <source>
        <dbReference type="EMBL" id="CAI9696761.1"/>
    </source>
</evidence>
<accession>A0ACB0E8D6</accession>
<dbReference type="Proteomes" id="UP001162501">
    <property type="component" value="Chromosome 17"/>
</dbReference>
<protein>
    <submittedName>
        <fullName evidence="1">Uncharacterized protein</fullName>
    </submittedName>
</protein>
<gene>
    <name evidence="1" type="ORF">MRATA1EN3_LOCUS7974</name>
</gene>